<accession>A0A379WP15</accession>
<dbReference type="AlphaFoldDB" id="A0A379WP15"/>
<dbReference type="InterPro" id="IPR051802">
    <property type="entry name" value="YfhM-like"/>
</dbReference>
<dbReference type="PANTHER" id="PTHR40094">
    <property type="entry name" value="ALPHA-2-MACROGLOBULIN HOMOLOG"/>
    <property type="match status" value="1"/>
</dbReference>
<protein>
    <submittedName>
        <fullName evidence="1">Lipoprotein</fullName>
    </submittedName>
</protein>
<name>A0A379WP15_SALET</name>
<dbReference type="PANTHER" id="PTHR40094:SF1">
    <property type="entry name" value="UBIQUITIN DOMAIN-CONTAINING PROTEIN"/>
    <property type="match status" value="1"/>
</dbReference>
<proteinExistence type="predicted"/>
<dbReference type="Proteomes" id="UP000254712">
    <property type="component" value="Unassembled WGS sequence"/>
</dbReference>
<evidence type="ECO:0000313" key="1">
    <source>
        <dbReference type="EMBL" id="SUH35772.1"/>
    </source>
</evidence>
<gene>
    <name evidence="1" type="ORF">NCTC8261_02012</name>
</gene>
<evidence type="ECO:0000313" key="2">
    <source>
        <dbReference type="Proteomes" id="UP000254712"/>
    </source>
</evidence>
<sequence length="68" mass="7668">MRPNQPLTVRVKASVKHGEMPKQINVLVSAVDSGVLNITDYATPDPWQAFFGQKTLRCGYLRYLRPGH</sequence>
<reference evidence="1 2" key="1">
    <citation type="submission" date="2018-06" db="EMBL/GenBank/DDBJ databases">
        <authorList>
            <consortium name="Pathogen Informatics"/>
            <person name="Doyle S."/>
        </authorList>
    </citation>
    <scope>NUCLEOTIDE SEQUENCE [LARGE SCALE GENOMIC DNA]</scope>
    <source>
        <strain evidence="1 2">NCTC8261</strain>
    </source>
</reference>
<organism evidence="1 2">
    <name type="scientific">Salmonella enterica I</name>
    <dbReference type="NCBI Taxonomy" id="59201"/>
    <lineage>
        <taxon>Bacteria</taxon>
        <taxon>Pseudomonadati</taxon>
        <taxon>Pseudomonadota</taxon>
        <taxon>Gammaproteobacteria</taxon>
        <taxon>Enterobacterales</taxon>
        <taxon>Enterobacteriaceae</taxon>
        <taxon>Salmonella</taxon>
    </lineage>
</organism>
<keyword evidence="1" id="KW-0449">Lipoprotein</keyword>
<dbReference type="GO" id="GO:0004866">
    <property type="term" value="F:endopeptidase inhibitor activity"/>
    <property type="evidence" value="ECO:0007669"/>
    <property type="project" value="TreeGrafter"/>
</dbReference>
<dbReference type="EMBL" id="UGXT01000002">
    <property type="protein sequence ID" value="SUH35772.1"/>
    <property type="molecule type" value="Genomic_DNA"/>
</dbReference>